<feature type="transmembrane region" description="Helical" evidence="5">
    <location>
        <begin position="485"/>
        <end position="502"/>
    </location>
</feature>
<evidence type="ECO:0000256" key="4">
    <source>
        <dbReference type="ARBA" id="ARBA00023136"/>
    </source>
</evidence>
<dbReference type="AlphaFoldDB" id="A0A5N6YVM4"/>
<dbReference type="PROSITE" id="PS50850">
    <property type="entry name" value="MFS"/>
    <property type="match status" value="1"/>
</dbReference>
<evidence type="ECO:0000313" key="8">
    <source>
        <dbReference type="Proteomes" id="UP000327118"/>
    </source>
</evidence>
<keyword evidence="4 5" id="KW-0472">Membrane</keyword>
<feature type="transmembrane region" description="Helical" evidence="5">
    <location>
        <begin position="141"/>
        <end position="160"/>
    </location>
</feature>
<gene>
    <name evidence="7" type="ORF">BDV28DRAFT_152141</name>
</gene>
<sequence length="519" mass="55651">MVQKKREFEYPTDVNFVVVLVAICMSLVLTGLDSSMIATALPTITAHFGTIEDVGWYYSAYRLSSCSLQFVFGKLYHLFSVKVVFLVSVAIFEMGSLIAGVAPTSAALVLGRAVSGMGCAGIISGVFTMVVLCFPLRRRPFFTGVAAGVEGASATVAPLLGGALTDSISWRWCFYINLPIGGLSFLLILLFFQDPPKNARSSLPWREKLHRLDLLGTSIFVPSITALLLALQWGGSKYGWANARVIVLLVVTAVLLSAFTWQEQKKGEHALLPRRIVRHRSIVAGMWFSLCNNSTLSVFEYYMPTYFQVIRGASATGSGVLSLPIAISVPLAVLCGSSATSLLGYYTPFMIITGILAPIAAGLLTTLSATQSLVSLICYQALLGVGTGLGFQGPQVAAQTVLSAEDSPMGIAVIIFAQNFGPALFVAIAQSIFTAQLLARLGTILPTLDLYSLSAMRIADLEQYVPAADIPRVIEGYDQALTTTFILPVGLACASMLGALGMEWRSVKQQQSTVTDEFV</sequence>
<name>A0A5N6YVM4_9EURO</name>
<feature type="transmembrane region" description="Helical" evidence="5">
    <location>
        <begin position="172"/>
        <end position="192"/>
    </location>
</feature>
<organism evidence="7 8">
    <name type="scientific">Aspergillus coremiiformis</name>
    <dbReference type="NCBI Taxonomy" id="138285"/>
    <lineage>
        <taxon>Eukaryota</taxon>
        <taxon>Fungi</taxon>
        <taxon>Dikarya</taxon>
        <taxon>Ascomycota</taxon>
        <taxon>Pezizomycotina</taxon>
        <taxon>Eurotiomycetes</taxon>
        <taxon>Eurotiomycetidae</taxon>
        <taxon>Eurotiales</taxon>
        <taxon>Aspergillaceae</taxon>
        <taxon>Aspergillus</taxon>
        <taxon>Aspergillus subgen. Circumdati</taxon>
    </lineage>
</organism>
<comment type="subcellular location">
    <subcellularLocation>
        <location evidence="1">Membrane</location>
        <topology evidence="1">Multi-pass membrane protein</topology>
    </subcellularLocation>
</comment>
<dbReference type="EMBL" id="ML739338">
    <property type="protein sequence ID" value="KAE8349168.1"/>
    <property type="molecule type" value="Genomic_DNA"/>
</dbReference>
<dbReference type="GO" id="GO:0005886">
    <property type="term" value="C:plasma membrane"/>
    <property type="evidence" value="ECO:0007669"/>
    <property type="project" value="TreeGrafter"/>
</dbReference>
<feature type="transmembrane region" description="Helical" evidence="5">
    <location>
        <begin position="212"/>
        <end position="235"/>
    </location>
</feature>
<evidence type="ECO:0000313" key="7">
    <source>
        <dbReference type="EMBL" id="KAE8349168.1"/>
    </source>
</evidence>
<evidence type="ECO:0000256" key="5">
    <source>
        <dbReference type="SAM" id="Phobius"/>
    </source>
</evidence>
<protein>
    <submittedName>
        <fullName evidence="7">Major facilitator superfamily domain-containing protein</fullName>
    </submittedName>
</protein>
<evidence type="ECO:0000256" key="3">
    <source>
        <dbReference type="ARBA" id="ARBA00022989"/>
    </source>
</evidence>
<dbReference type="CDD" id="cd17502">
    <property type="entry name" value="MFS_Azr1_MDR_like"/>
    <property type="match status" value="1"/>
</dbReference>
<dbReference type="OrthoDB" id="2985014at2759"/>
<dbReference type="PANTHER" id="PTHR23501">
    <property type="entry name" value="MAJOR FACILITATOR SUPERFAMILY"/>
    <property type="match status" value="1"/>
</dbReference>
<dbReference type="InterPro" id="IPR011701">
    <property type="entry name" value="MFS"/>
</dbReference>
<dbReference type="InterPro" id="IPR036259">
    <property type="entry name" value="MFS_trans_sf"/>
</dbReference>
<proteinExistence type="predicted"/>
<keyword evidence="3 5" id="KW-1133">Transmembrane helix</keyword>
<keyword evidence="2 5" id="KW-0812">Transmembrane</keyword>
<dbReference type="Gene3D" id="1.20.1250.20">
    <property type="entry name" value="MFS general substrate transporter like domains"/>
    <property type="match status" value="1"/>
</dbReference>
<accession>A0A5N6YVM4</accession>
<feature type="transmembrane region" description="Helical" evidence="5">
    <location>
        <begin position="343"/>
        <end position="367"/>
    </location>
</feature>
<feature type="domain" description="Major facilitator superfamily (MFS) profile" evidence="6">
    <location>
        <begin position="19"/>
        <end position="507"/>
    </location>
</feature>
<evidence type="ECO:0000259" key="6">
    <source>
        <dbReference type="PROSITE" id="PS50850"/>
    </source>
</evidence>
<dbReference type="GO" id="GO:0022857">
    <property type="term" value="F:transmembrane transporter activity"/>
    <property type="evidence" value="ECO:0007669"/>
    <property type="project" value="InterPro"/>
</dbReference>
<reference evidence="8" key="1">
    <citation type="submission" date="2019-04" db="EMBL/GenBank/DDBJ databases">
        <title>Friends and foes A comparative genomics studyof 23 Aspergillus species from section Flavi.</title>
        <authorList>
            <consortium name="DOE Joint Genome Institute"/>
            <person name="Kjaerbolling I."/>
            <person name="Vesth T."/>
            <person name="Frisvad J.C."/>
            <person name="Nybo J.L."/>
            <person name="Theobald S."/>
            <person name="Kildgaard S."/>
            <person name="Isbrandt T."/>
            <person name="Kuo A."/>
            <person name="Sato A."/>
            <person name="Lyhne E.K."/>
            <person name="Kogle M.E."/>
            <person name="Wiebenga A."/>
            <person name="Kun R.S."/>
            <person name="Lubbers R.J."/>
            <person name="Makela M.R."/>
            <person name="Barry K."/>
            <person name="Chovatia M."/>
            <person name="Clum A."/>
            <person name="Daum C."/>
            <person name="Haridas S."/>
            <person name="He G."/>
            <person name="LaButti K."/>
            <person name="Lipzen A."/>
            <person name="Mondo S."/>
            <person name="Riley R."/>
            <person name="Salamov A."/>
            <person name="Simmons B.A."/>
            <person name="Magnuson J.K."/>
            <person name="Henrissat B."/>
            <person name="Mortensen U.H."/>
            <person name="Larsen T.O."/>
            <person name="Devries R.P."/>
            <person name="Grigoriev I.V."/>
            <person name="Machida M."/>
            <person name="Baker S.E."/>
            <person name="Andersen M.R."/>
        </authorList>
    </citation>
    <scope>NUCLEOTIDE SEQUENCE [LARGE SCALE GENOMIC DNA]</scope>
    <source>
        <strain evidence="8">CBS 553.77</strain>
    </source>
</reference>
<feature type="transmembrane region" description="Helical" evidence="5">
    <location>
        <begin position="411"/>
        <end position="433"/>
    </location>
</feature>
<dbReference type="Proteomes" id="UP000327118">
    <property type="component" value="Unassembled WGS sequence"/>
</dbReference>
<feature type="transmembrane region" description="Helical" evidence="5">
    <location>
        <begin position="282"/>
        <end position="303"/>
    </location>
</feature>
<dbReference type="SUPFAM" id="SSF103473">
    <property type="entry name" value="MFS general substrate transporter"/>
    <property type="match status" value="1"/>
</dbReference>
<evidence type="ECO:0000256" key="1">
    <source>
        <dbReference type="ARBA" id="ARBA00004141"/>
    </source>
</evidence>
<feature type="transmembrane region" description="Helical" evidence="5">
    <location>
        <begin position="373"/>
        <end position="391"/>
    </location>
</feature>
<feature type="transmembrane region" description="Helical" evidence="5">
    <location>
        <begin position="315"/>
        <end position="336"/>
    </location>
</feature>
<evidence type="ECO:0000256" key="2">
    <source>
        <dbReference type="ARBA" id="ARBA00022692"/>
    </source>
</evidence>
<feature type="transmembrane region" description="Helical" evidence="5">
    <location>
        <begin position="12"/>
        <end position="32"/>
    </location>
</feature>
<keyword evidence="8" id="KW-1185">Reference proteome</keyword>
<feature type="transmembrane region" description="Helical" evidence="5">
    <location>
        <begin position="241"/>
        <end position="261"/>
    </location>
</feature>
<dbReference type="InterPro" id="IPR020846">
    <property type="entry name" value="MFS_dom"/>
</dbReference>
<dbReference type="PANTHER" id="PTHR23501:SF199">
    <property type="entry name" value="MFS EFFLUX TRANSPORTER INPD-RELATED"/>
    <property type="match status" value="1"/>
</dbReference>
<feature type="transmembrane region" description="Helical" evidence="5">
    <location>
        <begin position="114"/>
        <end position="134"/>
    </location>
</feature>
<dbReference type="Pfam" id="PF07690">
    <property type="entry name" value="MFS_1"/>
    <property type="match status" value="1"/>
</dbReference>